<dbReference type="InterPro" id="IPR027474">
    <property type="entry name" value="L-asparaginase_N"/>
</dbReference>
<dbReference type="InterPro" id="IPR027475">
    <property type="entry name" value="Asparaginase/glutaminase_AS2"/>
</dbReference>
<dbReference type="Proteomes" id="UP000836597">
    <property type="component" value="Chromosome"/>
</dbReference>
<evidence type="ECO:0000256" key="2">
    <source>
        <dbReference type="ARBA" id="ARBA00012920"/>
    </source>
</evidence>
<dbReference type="PANTHER" id="PTHR11707:SF28">
    <property type="entry name" value="60 KDA LYSOPHOSPHOLIPASE"/>
    <property type="match status" value="1"/>
</dbReference>
<dbReference type="Proteomes" id="UP001071230">
    <property type="component" value="Unassembled WGS sequence"/>
</dbReference>
<evidence type="ECO:0000256" key="3">
    <source>
        <dbReference type="ARBA" id="ARBA00022801"/>
    </source>
</evidence>
<dbReference type="Pfam" id="PF17763">
    <property type="entry name" value="Asparaginase_C"/>
    <property type="match status" value="1"/>
</dbReference>
<dbReference type="EMBL" id="CDGJ01000082">
    <property type="protein sequence ID" value="CEJ08565.1"/>
    <property type="molecule type" value="Genomic_DNA"/>
</dbReference>
<evidence type="ECO:0000256" key="5">
    <source>
        <dbReference type="PIRSR" id="PIRSR001220-1"/>
    </source>
</evidence>
<dbReference type="InterPro" id="IPR027473">
    <property type="entry name" value="L-asparaginase_C"/>
</dbReference>
<feature type="active site" evidence="8">
    <location>
        <position position="87"/>
    </location>
</feature>
<evidence type="ECO:0000313" key="12">
    <source>
        <dbReference type="EMBL" id="CEJ08565.1"/>
    </source>
</evidence>
<dbReference type="InterPro" id="IPR020827">
    <property type="entry name" value="Asparaginase/glutaminase_AS1"/>
</dbReference>
<dbReference type="Pfam" id="PF00710">
    <property type="entry name" value="Asparaginase"/>
    <property type="match status" value="1"/>
</dbReference>
<dbReference type="SFLD" id="SFLDS00057">
    <property type="entry name" value="Glutaminase/Asparaginase"/>
    <property type="match status" value="1"/>
</dbReference>
<sequence length="324" mass="34618">MKLGLITTGGTIAMRKDTSGKSVPALSGENLLDTLPKLAESAQWEIKNFSNFASCNMTPAGMKNLALSVNELFSDPAIGGIVITHGTDTLEETAYFLDTVLSDPRPVVLTAAQRDSSETDSDGPRNLLEAMLVALDPSARERGTLVVLNSEIHAARDVRKLHTSQVNAFTSGAAGSLGNIDLHRVYWHRPPSRTPKLTLPERLANIALVKIYTDMPAGVLEAFFSAAEGLVLEAFGRGNIPPRLVPALEQAVQHGLPVVITSRCLFGRTAPAYGYPGGGADLERSGAWFAGDLSSEKVRLFLALALGLQLPLPEIKRLLEAAGR</sequence>
<evidence type="ECO:0000313" key="11">
    <source>
        <dbReference type="EMBL" id="CAA7601156.1"/>
    </source>
</evidence>
<accession>A0A8S0XBE9</accession>
<dbReference type="InterPro" id="IPR040919">
    <property type="entry name" value="Asparaginase_C"/>
</dbReference>
<dbReference type="AlphaFoldDB" id="A0A8S0XBE9"/>
<reference evidence="11" key="2">
    <citation type="submission" date="2020-01" db="EMBL/GenBank/DDBJ databases">
        <authorList>
            <person name="Hornung B."/>
        </authorList>
    </citation>
    <scope>NUCLEOTIDE SEQUENCE</scope>
    <source>
        <strain evidence="11">PacBioINE</strain>
    </source>
</reference>
<evidence type="ECO:0000256" key="6">
    <source>
        <dbReference type="PIRSR" id="PIRSR001220-2"/>
    </source>
</evidence>
<dbReference type="PROSITE" id="PS00144">
    <property type="entry name" value="ASN_GLN_ASE_1"/>
    <property type="match status" value="1"/>
</dbReference>
<feature type="domain" description="Asparaginase/glutaminase C-terminal" evidence="10">
    <location>
        <begin position="205"/>
        <end position="318"/>
    </location>
</feature>
<reference evidence="12" key="1">
    <citation type="submission" date="2014-11" db="EMBL/GenBank/DDBJ databases">
        <authorList>
            <person name="Hornung B.V."/>
        </authorList>
    </citation>
    <scope>NUCLEOTIDE SEQUENCE</scope>
    <source>
        <strain evidence="12">INE</strain>
    </source>
</reference>
<protein>
    <recommendedName>
        <fullName evidence="2">asparaginase</fullName>
        <ecNumber evidence="2">3.5.1.1</ecNumber>
    </recommendedName>
</protein>
<dbReference type="EC" id="3.5.1.1" evidence="2"/>
<evidence type="ECO:0000256" key="7">
    <source>
        <dbReference type="PROSITE-ProRule" id="PRU10099"/>
    </source>
</evidence>
<dbReference type="Gene3D" id="3.40.50.40">
    <property type="match status" value="1"/>
</dbReference>
<evidence type="ECO:0000259" key="10">
    <source>
        <dbReference type="Pfam" id="PF17763"/>
    </source>
</evidence>
<feature type="binding site" evidence="6">
    <location>
        <position position="54"/>
    </location>
    <ligand>
        <name>substrate</name>
    </ligand>
</feature>
<keyword evidence="13" id="KW-1185">Reference proteome</keyword>
<gene>
    <name evidence="11" type="ORF">DEACI_1809</name>
    <name evidence="12" type="ORF">DEACI_3044</name>
</gene>
<dbReference type="InterPro" id="IPR004550">
    <property type="entry name" value="AsnASE_II"/>
</dbReference>
<dbReference type="InterPro" id="IPR036152">
    <property type="entry name" value="Asp/glu_Ase-like_sf"/>
</dbReference>
<feature type="active site" description="O-isoaspartyl threonine intermediate" evidence="5">
    <location>
        <position position="11"/>
    </location>
</feature>
<dbReference type="FunFam" id="3.40.50.1170:FF:000001">
    <property type="entry name" value="L-asparaginase 2"/>
    <property type="match status" value="1"/>
</dbReference>
<dbReference type="SMART" id="SM00870">
    <property type="entry name" value="Asparaginase"/>
    <property type="match status" value="1"/>
</dbReference>
<dbReference type="KEGG" id="aacx:DEACI_1809"/>
<dbReference type="PIRSF" id="PIRSF001220">
    <property type="entry name" value="L-ASNase_gatD"/>
    <property type="match status" value="1"/>
</dbReference>
<comment type="catalytic activity">
    <reaction evidence="4">
        <text>L-asparagine + H2O = L-aspartate + NH4(+)</text>
        <dbReference type="Rhea" id="RHEA:21016"/>
        <dbReference type="ChEBI" id="CHEBI:15377"/>
        <dbReference type="ChEBI" id="CHEBI:28938"/>
        <dbReference type="ChEBI" id="CHEBI:29991"/>
        <dbReference type="ChEBI" id="CHEBI:58048"/>
        <dbReference type="EC" id="3.5.1.1"/>
    </reaction>
</comment>
<evidence type="ECO:0000259" key="9">
    <source>
        <dbReference type="Pfam" id="PF00710"/>
    </source>
</evidence>
<dbReference type="PRINTS" id="PR00139">
    <property type="entry name" value="ASNGLNASE"/>
</dbReference>
<dbReference type="PANTHER" id="PTHR11707">
    <property type="entry name" value="L-ASPARAGINASE"/>
    <property type="match status" value="1"/>
</dbReference>
<dbReference type="RefSeq" id="WP_261487383.1">
    <property type="nucleotide sequence ID" value="NZ_CDGJ01000082.1"/>
</dbReference>
<evidence type="ECO:0000256" key="4">
    <source>
        <dbReference type="ARBA" id="ARBA00049366"/>
    </source>
</evidence>
<dbReference type="Gene3D" id="3.40.50.1170">
    <property type="entry name" value="L-asparaginase, N-terminal domain"/>
    <property type="match status" value="1"/>
</dbReference>
<dbReference type="InterPro" id="IPR037152">
    <property type="entry name" value="L-asparaginase_N_sf"/>
</dbReference>
<feature type="binding site" evidence="6">
    <location>
        <begin position="87"/>
        <end position="88"/>
    </location>
    <ligand>
        <name>substrate</name>
    </ligand>
</feature>
<dbReference type="EMBL" id="LR746496">
    <property type="protein sequence ID" value="CAA7601156.1"/>
    <property type="molecule type" value="Genomic_DNA"/>
</dbReference>
<feature type="domain" description="L-asparaginase N-terminal" evidence="9">
    <location>
        <begin position="3"/>
        <end position="191"/>
    </location>
</feature>
<feature type="active site" evidence="7">
    <location>
        <position position="11"/>
    </location>
</feature>
<evidence type="ECO:0000256" key="1">
    <source>
        <dbReference type="ARBA" id="ARBA00010518"/>
    </source>
</evidence>
<dbReference type="PROSITE" id="PS00917">
    <property type="entry name" value="ASN_GLN_ASE_2"/>
    <property type="match status" value="1"/>
</dbReference>
<organism evidence="11">
    <name type="scientific">Acididesulfobacillus acetoxydans</name>
    <dbReference type="NCBI Taxonomy" id="1561005"/>
    <lineage>
        <taxon>Bacteria</taxon>
        <taxon>Bacillati</taxon>
        <taxon>Bacillota</taxon>
        <taxon>Clostridia</taxon>
        <taxon>Eubacteriales</taxon>
        <taxon>Peptococcaceae</taxon>
        <taxon>Acididesulfobacillus</taxon>
    </lineage>
</organism>
<dbReference type="PIRSF" id="PIRSF500176">
    <property type="entry name" value="L_ASNase"/>
    <property type="match status" value="1"/>
</dbReference>
<comment type="similarity">
    <text evidence="1">Belongs to the asparaginase 1 family.</text>
</comment>
<dbReference type="SUPFAM" id="SSF53774">
    <property type="entry name" value="Glutaminase/Asparaginase"/>
    <property type="match status" value="1"/>
</dbReference>
<dbReference type="InterPro" id="IPR006034">
    <property type="entry name" value="Asparaginase/glutaminase-like"/>
</dbReference>
<dbReference type="PROSITE" id="PS51732">
    <property type="entry name" value="ASN_GLN_ASE_3"/>
    <property type="match status" value="1"/>
</dbReference>
<evidence type="ECO:0000256" key="8">
    <source>
        <dbReference type="PROSITE-ProRule" id="PRU10100"/>
    </source>
</evidence>
<proteinExistence type="inferred from homology"/>
<name>A0A8S0XBE9_9FIRM</name>
<dbReference type="GO" id="GO:0004067">
    <property type="term" value="F:asparaginase activity"/>
    <property type="evidence" value="ECO:0007669"/>
    <property type="project" value="UniProtKB-UniRule"/>
</dbReference>
<dbReference type="CDD" id="cd08964">
    <property type="entry name" value="L-asparaginase_II"/>
    <property type="match status" value="1"/>
</dbReference>
<keyword evidence="3" id="KW-0378">Hydrolase</keyword>
<dbReference type="GO" id="GO:0006528">
    <property type="term" value="P:asparagine metabolic process"/>
    <property type="evidence" value="ECO:0007669"/>
    <property type="project" value="InterPro"/>
</dbReference>
<evidence type="ECO:0000313" key="13">
    <source>
        <dbReference type="Proteomes" id="UP001071230"/>
    </source>
</evidence>